<reference evidence="1" key="1">
    <citation type="journal article" date="2021" name="Proc. Natl. Acad. Sci. U.S.A.">
        <title>A Catalog of Tens of Thousands of Viruses from Human Metagenomes Reveals Hidden Associations with Chronic Diseases.</title>
        <authorList>
            <person name="Tisza M.J."/>
            <person name="Buck C.B."/>
        </authorList>
    </citation>
    <scope>NUCLEOTIDE SEQUENCE</scope>
    <source>
        <strain evidence="1">CtxJ29</strain>
    </source>
</reference>
<dbReference type="EMBL" id="BK032546">
    <property type="protein sequence ID" value="DAF46904.1"/>
    <property type="molecule type" value="Genomic_DNA"/>
</dbReference>
<organism evidence="1">
    <name type="scientific">Podoviridae sp. ctxJ29</name>
    <dbReference type="NCBI Taxonomy" id="2827754"/>
    <lineage>
        <taxon>Viruses</taxon>
        <taxon>Duplodnaviria</taxon>
        <taxon>Heunggongvirae</taxon>
        <taxon>Uroviricota</taxon>
        <taxon>Caudoviricetes</taxon>
    </lineage>
</organism>
<evidence type="ECO:0000313" key="1">
    <source>
        <dbReference type="EMBL" id="DAF46904.1"/>
    </source>
</evidence>
<name>A0A8S5S7H9_9CAUD</name>
<sequence length="35" mass="4188">MAFRIFIFSKKLRDEKSGEISRNLRFSLVFSFGLF</sequence>
<proteinExistence type="predicted"/>
<protein>
    <submittedName>
        <fullName evidence="1">Uncharacterized protein</fullName>
    </submittedName>
</protein>
<accession>A0A8S5S7H9</accession>